<evidence type="ECO:0000313" key="1">
    <source>
        <dbReference type="EMBL" id="UNZ08026.1"/>
    </source>
</evidence>
<dbReference type="EMBL" id="CP094298">
    <property type="protein sequence ID" value="UNZ08026.1"/>
    <property type="molecule type" value="Genomic_DNA"/>
</dbReference>
<dbReference type="RefSeq" id="WP_003981451.1">
    <property type="nucleotide sequence ID" value="NZ_CP043497.1"/>
</dbReference>
<proteinExistence type="predicted"/>
<protein>
    <submittedName>
        <fullName evidence="1">Uncharacterized protein</fullName>
    </submittedName>
</protein>
<organism evidence="1 2">
    <name type="scientific">Streptomyces rimosus subsp. rimosus</name>
    <dbReference type="NCBI Taxonomy" id="132474"/>
    <lineage>
        <taxon>Bacteria</taxon>
        <taxon>Bacillati</taxon>
        <taxon>Actinomycetota</taxon>
        <taxon>Actinomycetes</taxon>
        <taxon>Kitasatosporales</taxon>
        <taxon>Streptomycetaceae</taxon>
        <taxon>Streptomyces</taxon>
    </lineage>
</organism>
<dbReference type="Proteomes" id="UP000829494">
    <property type="component" value="Chromosome"/>
</dbReference>
<sequence length="224" mass="24763">MRIGEALWSGLKAWVAPPDRHALLREAKARAAALLPPGETVVDGHTVEPGERVPQPPKPYRVDAFGLRPRATDRLLNGAERVDLALDRINPFNAAMDAWDRRGEDRSAQWHGGWESAAGRLAAALRPRTEEKYLSVMLLTGGGLHVMRVRLTSDGKKVADAAEPAYAVARQDIAWLRDRKDVRHGTHEIGFADGSWVTVFLPLGGWGSLVEAFSHRLRHTDPRP</sequence>
<dbReference type="GeneID" id="66852828"/>
<accession>A0ABY3ZE31</accession>
<keyword evidence="2" id="KW-1185">Reference proteome</keyword>
<reference evidence="1 2" key="1">
    <citation type="submission" date="2022-03" db="EMBL/GenBank/DDBJ databases">
        <title>Complete genome of Streptomyces rimosus ssp. rimosus R7 (=ATCC 10970).</title>
        <authorList>
            <person name="Beganovic S."/>
            <person name="Ruckert C."/>
            <person name="Busche T."/>
            <person name="Kalinowski J."/>
            <person name="Wittmann C."/>
        </authorList>
    </citation>
    <scope>NUCLEOTIDE SEQUENCE [LARGE SCALE GENOMIC DNA]</scope>
    <source>
        <strain evidence="1 2">R7</strain>
    </source>
</reference>
<evidence type="ECO:0000313" key="2">
    <source>
        <dbReference type="Proteomes" id="UP000829494"/>
    </source>
</evidence>
<gene>
    <name evidence="1" type="ORF">SRIMR7_38300</name>
</gene>
<name>A0ABY3ZE31_STRRM</name>